<protein>
    <recommendedName>
        <fullName evidence="3">Transposase</fullName>
    </recommendedName>
</protein>
<proteinExistence type="predicted"/>
<sequence length="51" mass="5835">MKRSRQLEGENAKLKRIVADLSLDKAILQDVCKKAVQPICRRQLVDEIKSV</sequence>
<reference evidence="1 2" key="1">
    <citation type="submission" date="2020-08" db="EMBL/GenBank/DDBJ databases">
        <title>Genomic Encyclopedia of Type Strains, Phase IV (KMG-V): Genome sequencing to study the core and pangenomes of soil and plant-associated prokaryotes.</title>
        <authorList>
            <person name="Whitman W."/>
        </authorList>
    </citation>
    <scope>NUCLEOTIDE SEQUENCE [LARGE SCALE GENOMIC DNA]</scope>
    <source>
        <strain evidence="1 2">SEMIA 4087</strain>
    </source>
</reference>
<dbReference type="EMBL" id="JACIFX010000008">
    <property type="protein sequence ID" value="MBB4231717.1"/>
    <property type="molecule type" value="Genomic_DNA"/>
</dbReference>
<name>A0ABR6IUX9_9HYPH</name>
<keyword evidence="2" id="KW-1185">Reference proteome</keyword>
<evidence type="ECO:0008006" key="3">
    <source>
        <dbReference type="Google" id="ProtNLM"/>
    </source>
</evidence>
<dbReference type="Proteomes" id="UP000551353">
    <property type="component" value="Unassembled WGS sequence"/>
</dbReference>
<comment type="caution">
    <text evidence="1">The sequence shown here is derived from an EMBL/GenBank/DDBJ whole genome shotgun (WGS) entry which is preliminary data.</text>
</comment>
<evidence type="ECO:0000313" key="2">
    <source>
        <dbReference type="Proteomes" id="UP000551353"/>
    </source>
</evidence>
<evidence type="ECO:0000313" key="1">
    <source>
        <dbReference type="EMBL" id="MBB4231717.1"/>
    </source>
</evidence>
<organism evidence="1 2">
    <name type="scientific">Rhizobium mongolense</name>
    <dbReference type="NCBI Taxonomy" id="57676"/>
    <lineage>
        <taxon>Bacteria</taxon>
        <taxon>Pseudomonadati</taxon>
        <taxon>Pseudomonadota</taxon>
        <taxon>Alphaproteobacteria</taxon>
        <taxon>Hyphomicrobiales</taxon>
        <taxon>Rhizobiaceae</taxon>
        <taxon>Rhizobium/Agrobacterium group</taxon>
        <taxon>Rhizobium</taxon>
    </lineage>
</organism>
<gene>
    <name evidence="1" type="ORF">GGD56_005595</name>
</gene>
<accession>A0ABR6IUX9</accession>